<dbReference type="InterPro" id="IPR040383">
    <property type="entry name" value="HAKAI/CBLL2"/>
</dbReference>
<dbReference type="InParanoid" id="M1BT87"/>
<dbReference type="Proteomes" id="UP000011115">
    <property type="component" value="Unassembled WGS sequence"/>
</dbReference>
<dbReference type="AlphaFoldDB" id="M1BT87"/>
<dbReference type="GO" id="GO:0030155">
    <property type="term" value="P:regulation of cell adhesion"/>
    <property type="evidence" value="ECO:0000318"/>
    <property type="project" value="GO_Central"/>
</dbReference>
<dbReference type="ExpressionAtlas" id="M1BT87">
    <property type="expression patterns" value="baseline"/>
</dbReference>
<reference evidence="2" key="1">
    <citation type="journal article" date="2011" name="Nature">
        <title>Genome sequence and analysis of the tuber crop potato.</title>
        <authorList>
            <consortium name="The Potato Genome Sequencing Consortium"/>
        </authorList>
    </citation>
    <scope>NUCLEOTIDE SEQUENCE [LARGE SCALE GENOMIC DNA]</scope>
    <source>
        <strain evidence="2">cv. DM1-3 516 R44</strain>
    </source>
</reference>
<organism evidence="1 2">
    <name type="scientific">Solanum tuberosum</name>
    <name type="common">Potato</name>
    <dbReference type="NCBI Taxonomy" id="4113"/>
    <lineage>
        <taxon>Eukaryota</taxon>
        <taxon>Viridiplantae</taxon>
        <taxon>Streptophyta</taxon>
        <taxon>Embryophyta</taxon>
        <taxon>Tracheophyta</taxon>
        <taxon>Spermatophyta</taxon>
        <taxon>Magnoliopsida</taxon>
        <taxon>eudicotyledons</taxon>
        <taxon>Gunneridae</taxon>
        <taxon>Pentapetalae</taxon>
        <taxon>asterids</taxon>
        <taxon>lamiids</taxon>
        <taxon>Solanales</taxon>
        <taxon>Solanaceae</taxon>
        <taxon>Solanoideae</taxon>
        <taxon>Solaneae</taxon>
        <taxon>Solanum</taxon>
    </lineage>
</organism>
<dbReference type="Gramene" id="PGSC0003DMT400052353">
    <property type="protein sequence ID" value="PGSC0003DMT400052353"/>
    <property type="gene ID" value="PGSC0003DMG401020324"/>
</dbReference>
<evidence type="ECO:0000313" key="1">
    <source>
        <dbReference type="EnsemblPlants" id="PGSC0003DMT400052353"/>
    </source>
</evidence>
<accession>M1BT87</accession>
<dbReference type="GO" id="GO:0061630">
    <property type="term" value="F:ubiquitin protein ligase activity"/>
    <property type="evidence" value="ECO:0000318"/>
    <property type="project" value="GO_Central"/>
</dbReference>
<keyword evidence="2" id="KW-1185">Reference proteome</keyword>
<protein>
    <submittedName>
        <fullName evidence="1">Uncharacterized protein</fullName>
    </submittedName>
</protein>
<dbReference type="eggNOG" id="KOG2932">
    <property type="taxonomic scope" value="Eukaryota"/>
</dbReference>
<evidence type="ECO:0000313" key="2">
    <source>
        <dbReference type="Proteomes" id="UP000011115"/>
    </source>
</evidence>
<dbReference type="GO" id="GO:0016567">
    <property type="term" value="P:protein ubiquitination"/>
    <property type="evidence" value="ECO:0000318"/>
    <property type="project" value="GO_Central"/>
</dbReference>
<name>M1BT87_SOLTU</name>
<dbReference type="PaxDb" id="4113-PGSC0003DMT400052353"/>
<reference evidence="1" key="2">
    <citation type="submission" date="2015-06" db="UniProtKB">
        <authorList>
            <consortium name="EnsemblPlants"/>
        </authorList>
    </citation>
    <scope>IDENTIFICATION</scope>
    <source>
        <strain evidence="1">DM1-3 516 R44</strain>
    </source>
</reference>
<sequence length="151" mass="16807">MLQIRLSKPANESGGVANWLPPETVTVACPDHLVIAELPVAKSLGTVNPASLPKTVGRRSRRQLAERVHFCVCCDFPIAVYGRLLCIEDVEYNKIVVSLIQHEFQKVVSVLQRKNISVIQHEFQKDVSVIQQASKVMLRLIISETTIMFGG</sequence>
<proteinExistence type="predicted"/>
<dbReference type="PANTHER" id="PTHR13480:SF0">
    <property type="entry name" value="E3 UBIQUITIN-PROTEIN LIGASE HAKAI"/>
    <property type="match status" value="1"/>
</dbReference>
<dbReference type="PANTHER" id="PTHR13480">
    <property type="entry name" value="E3 UBIQUITIN-PROTEIN LIGASE HAKAI-RELATED"/>
    <property type="match status" value="1"/>
</dbReference>
<dbReference type="EnsemblPlants" id="PGSC0003DMT400052353">
    <property type="protein sequence ID" value="PGSC0003DMT400052353"/>
    <property type="gene ID" value="PGSC0003DMG401020324"/>
</dbReference>
<dbReference type="STRING" id="4113.M1BT87"/>